<dbReference type="EMBL" id="QOWE01000006">
    <property type="protein sequence ID" value="RCR70029.1"/>
    <property type="molecule type" value="Genomic_DNA"/>
</dbReference>
<protein>
    <recommendedName>
        <fullName evidence="1">Beta-lactamase class A catalytic domain-containing protein</fullName>
    </recommendedName>
</protein>
<dbReference type="InterPro" id="IPR045155">
    <property type="entry name" value="Beta-lactam_cat"/>
</dbReference>
<dbReference type="GO" id="GO:0008800">
    <property type="term" value="F:beta-lactamase activity"/>
    <property type="evidence" value="ECO:0007669"/>
    <property type="project" value="InterPro"/>
</dbReference>
<dbReference type="AlphaFoldDB" id="A0A368JQT7"/>
<dbReference type="RefSeq" id="WP_114405728.1">
    <property type="nucleotide sequence ID" value="NZ_QOWE01000006.1"/>
</dbReference>
<reference evidence="2 3" key="1">
    <citation type="submission" date="2018-07" db="EMBL/GenBank/DDBJ databases">
        <title>Genome analysis of Larkinella rosea.</title>
        <authorList>
            <person name="Zhou Z."/>
            <person name="Wang G."/>
        </authorList>
    </citation>
    <scope>NUCLEOTIDE SEQUENCE [LARGE SCALE GENOMIC DNA]</scope>
    <source>
        <strain evidence="3">zzj9</strain>
    </source>
</reference>
<name>A0A368JQT7_9BACT</name>
<dbReference type="InterPro" id="IPR012338">
    <property type="entry name" value="Beta-lactam/transpept-like"/>
</dbReference>
<sequence length="468" mass="54178">MEQRGEYIFKGVFKQKIKKLTRHFAPKSPGGDFGHPVYSTSKYPLGDLGASRRRWYVSVLAILISLSGFQTTAQQTDKFLDELLKKSPELFGRVLANPAKYDVQIIYTQINRDEKNRPLFKSYRYRLDKDRYFYPASTVKLPAVLLSLEKINQLSKKLPGLSIYTPLLTDSLAGIQTAVSADSTAENGLPSVAHYARKILMVSDNDAFNRLYEFVGPCEMNERLRDKGYRDLRIVHRLSIPLTPGQNRQTNAIRLVKSDTVLYQQPVQLCDKIFRPEKAIRRGVGYLKSGTLVKEPFDFTEKNYFSLEDQQEMLKAVLFPDDVPVRKRFDLTSDDYRFLYRYLSQLPRESKFPAYDSTYYDSFCKFLVFGDAKSQIPPSVRIFNKVGDAYGYMIDNAYIVDFDKGVEFLLSAVIYCNEDGIFNDDAYDYQTVGYPFMANLGRIIFDYEVERKRLNPPDLSRFRVRYDE</sequence>
<dbReference type="Gene3D" id="3.40.710.10">
    <property type="entry name" value="DD-peptidase/beta-lactamase superfamily"/>
    <property type="match status" value="1"/>
</dbReference>
<keyword evidence="3" id="KW-1185">Reference proteome</keyword>
<evidence type="ECO:0000259" key="1">
    <source>
        <dbReference type="Pfam" id="PF13354"/>
    </source>
</evidence>
<gene>
    <name evidence="2" type="ORF">DUE52_09400</name>
</gene>
<feature type="domain" description="Beta-lactamase class A catalytic" evidence="1">
    <location>
        <begin position="126"/>
        <end position="408"/>
    </location>
</feature>
<dbReference type="Proteomes" id="UP000253383">
    <property type="component" value="Unassembled WGS sequence"/>
</dbReference>
<comment type="caution">
    <text evidence="2">The sequence shown here is derived from an EMBL/GenBank/DDBJ whole genome shotgun (WGS) entry which is preliminary data.</text>
</comment>
<dbReference type="SUPFAM" id="SSF56601">
    <property type="entry name" value="beta-lactamase/transpeptidase-like"/>
    <property type="match status" value="1"/>
</dbReference>
<dbReference type="GO" id="GO:0030655">
    <property type="term" value="P:beta-lactam antibiotic catabolic process"/>
    <property type="evidence" value="ECO:0007669"/>
    <property type="project" value="InterPro"/>
</dbReference>
<accession>A0A368JQT7</accession>
<organism evidence="2 3">
    <name type="scientific">Larkinella punicea</name>
    <dbReference type="NCBI Taxonomy" id="2315727"/>
    <lineage>
        <taxon>Bacteria</taxon>
        <taxon>Pseudomonadati</taxon>
        <taxon>Bacteroidota</taxon>
        <taxon>Cytophagia</taxon>
        <taxon>Cytophagales</taxon>
        <taxon>Spirosomataceae</taxon>
        <taxon>Larkinella</taxon>
    </lineage>
</organism>
<dbReference type="Pfam" id="PF13354">
    <property type="entry name" value="Beta-lactamase2"/>
    <property type="match status" value="1"/>
</dbReference>
<proteinExistence type="predicted"/>
<dbReference type="OrthoDB" id="1884322at2"/>
<evidence type="ECO:0000313" key="2">
    <source>
        <dbReference type="EMBL" id="RCR70029.1"/>
    </source>
</evidence>
<evidence type="ECO:0000313" key="3">
    <source>
        <dbReference type="Proteomes" id="UP000253383"/>
    </source>
</evidence>